<keyword evidence="3" id="KW-1185">Reference proteome</keyword>
<reference evidence="2" key="1">
    <citation type="journal article" date="2014" name="Int. J. Syst. Evol. Microbiol.">
        <title>Complete genome sequence of Corynebacterium casei LMG S-19264T (=DSM 44701T), isolated from a smear-ripened cheese.</title>
        <authorList>
            <consortium name="US DOE Joint Genome Institute (JGI-PGF)"/>
            <person name="Walter F."/>
            <person name="Albersmeier A."/>
            <person name="Kalinowski J."/>
            <person name="Ruckert C."/>
        </authorList>
    </citation>
    <scope>NUCLEOTIDE SEQUENCE</scope>
    <source>
        <strain evidence="2">KCTC 42731</strain>
    </source>
</reference>
<evidence type="ECO:0000313" key="3">
    <source>
        <dbReference type="Proteomes" id="UP000623842"/>
    </source>
</evidence>
<organism evidence="2 3">
    <name type="scientific">Thalassotalea marina</name>
    <dbReference type="NCBI Taxonomy" id="1673741"/>
    <lineage>
        <taxon>Bacteria</taxon>
        <taxon>Pseudomonadati</taxon>
        <taxon>Pseudomonadota</taxon>
        <taxon>Gammaproteobacteria</taxon>
        <taxon>Alteromonadales</taxon>
        <taxon>Colwelliaceae</taxon>
        <taxon>Thalassotalea</taxon>
    </lineage>
</organism>
<evidence type="ECO:0000259" key="1">
    <source>
        <dbReference type="PROSITE" id="PS50234"/>
    </source>
</evidence>
<dbReference type="InterPro" id="IPR002035">
    <property type="entry name" value="VWF_A"/>
</dbReference>
<dbReference type="RefSeq" id="WP_189770847.1">
    <property type="nucleotide sequence ID" value="NZ_BNCK01000005.1"/>
</dbReference>
<evidence type="ECO:0000313" key="2">
    <source>
        <dbReference type="EMBL" id="GHF94931.1"/>
    </source>
</evidence>
<reference evidence="2" key="2">
    <citation type="submission" date="2020-09" db="EMBL/GenBank/DDBJ databases">
        <authorList>
            <person name="Sun Q."/>
            <person name="Kim S."/>
        </authorList>
    </citation>
    <scope>NUCLEOTIDE SEQUENCE</scope>
    <source>
        <strain evidence="2">KCTC 42731</strain>
    </source>
</reference>
<dbReference type="Gene3D" id="3.40.50.410">
    <property type="entry name" value="von Willebrand factor, type A domain"/>
    <property type="match status" value="1"/>
</dbReference>
<sequence>MSLKKFAVAKARALPVIILADTSGSMSVDGKIAALNEAVQNMVSTFRQESARQAEIQVGLITFGGDKAEMHLPLAKASEIEAMQPLDAIGRTPMGHAFELATEVLEDKELITSRDYRPVLILLSDGIPTDSWQAGLERLTTSERGQKASRFAMAIGAEANIDVLEAFNNDLEAPVFKANEARDIHRFFRAVTMSVTARSQSRTPNELVPINFDELGNDDDDLGLDLEGQW</sequence>
<dbReference type="EMBL" id="BNCK01000005">
    <property type="protein sequence ID" value="GHF94931.1"/>
    <property type="molecule type" value="Genomic_DNA"/>
</dbReference>
<protein>
    <submittedName>
        <fullName evidence="2">Tellurium resistance protein TerY</fullName>
    </submittedName>
</protein>
<comment type="caution">
    <text evidence="2">The sequence shown here is derived from an EMBL/GenBank/DDBJ whole genome shotgun (WGS) entry which is preliminary data.</text>
</comment>
<dbReference type="Pfam" id="PF13519">
    <property type="entry name" value="VWA_2"/>
    <property type="match status" value="1"/>
</dbReference>
<dbReference type="SUPFAM" id="SSF53300">
    <property type="entry name" value="vWA-like"/>
    <property type="match status" value="1"/>
</dbReference>
<proteinExistence type="predicted"/>
<dbReference type="Proteomes" id="UP000623842">
    <property type="component" value="Unassembled WGS sequence"/>
</dbReference>
<dbReference type="AlphaFoldDB" id="A0A919BJT6"/>
<dbReference type="InterPro" id="IPR036465">
    <property type="entry name" value="vWFA_dom_sf"/>
</dbReference>
<dbReference type="PROSITE" id="PS50234">
    <property type="entry name" value="VWFA"/>
    <property type="match status" value="1"/>
</dbReference>
<dbReference type="SMART" id="SM00327">
    <property type="entry name" value="VWA"/>
    <property type="match status" value="1"/>
</dbReference>
<accession>A0A919BJT6</accession>
<name>A0A919BJT6_9GAMM</name>
<gene>
    <name evidence="2" type="primary">terY</name>
    <name evidence="2" type="ORF">GCM10017161_24050</name>
</gene>
<feature type="domain" description="VWFA" evidence="1">
    <location>
        <begin position="15"/>
        <end position="191"/>
    </location>
</feature>